<dbReference type="Proteomes" id="UP001216558">
    <property type="component" value="Unassembled WGS sequence"/>
</dbReference>
<keyword evidence="7" id="KW-1185">Reference proteome</keyword>
<protein>
    <submittedName>
        <fullName evidence="6">GFA family protein</fullName>
    </submittedName>
</protein>
<proteinExistence type="inferred from homology"/>
<evidence type="ECO:0000256" key="4">
    <source>
        <dbReference type="ARBA" id="ARBA00023239"/>
    </source>
</evidence>
<gene>
    <name evidence="6" type="ORF">OIK40_10145</name>
</gene>
<dbReference type="PANTHER" id="PTHR33337:SF40">
    <property type="entry name" value="CENP-V_GFA DOMAIN-CONTAINING PROTEIN-RELATED"/>
    <property type="match status" value="1"/>
</dbReference>
<evidence type="ECO:0000259" key="5">
    <source>
        <dbReference type="PROSITE" id="PS51891"/>
    </source>
</evidence>
<evidence type="ECO:0000256" key="2">
    <source>
        <dbReference type="ARBA" id="ARBA00022723"/>
    </source>
</evidence>
<reference evidence="6 7" key="1">
    <citation type="submission" date="2022-10" db="EMBL/GenBank/DDBJ databases">
        <title>Erythrobacter sp. sf7 Genome sequencing.</title>
        <authorList>
            <person name="Park S."/>
        </authorList>
    </citation>
    <scope>NUCLEOTIDE SEQUENCE [LARGE SCALE GENOMIC DNA]</scope>
    <source>
        <strain evidence="7">sf7</strain>
    </source>
</reference>
<name>A0ABT5JQX3_9SPHN</name>
<accession>A0ABT5JQX3</accession>
<feature type="domain" description="CENP-V/GFA" evidence="5">
    <location>
        <begin position="14"/>
        <end position="126"/>
    </location>
</feature>
<evidence type="ECO:0000256" key="3">
    <source>
        <dbReference type="ARBA" id="ARBA00022833"/>
    </source>
</evidence>
<organism evidence="6 7">
    <name type="scientific">Erythrobacter fulvus</name>
    <dbReference type="NCBI Taxonomy" id="2987523"/>
    <lineage>
        <taxon>Bacteria</taxon>
        <taxon>Pseudomonadati</taxon>
        <taxon>Pseudomonadota</taxon>
        <taxon>Alphaproteobacteria</taxon>
        <taxon>Sphingomonadales</taxon>
        <taxon>Erythrobacteraceae</taxon>
        <taxon>Erythrobacter/Porphyrobacter group</taxon>
        <taxon>Erythrobacter</taxon>
    </lineage>
</organism>
<comment type="caution">
    <text evidence="6">The sequence shown here is derived from an EMBL/GenBank/DDBJ whole genome shotgun (WGS) entry which is preliminary data.</text>
</comment>
<dbReference type="Gene3D" id="3.90.1590.10">
    <property type="entry name" value="glutathione-dependent formaldehyde- activating enzyme (gfa)"/>
    <property type="match status" value="1"/>
</dbReference>
<keyword evidence="3" id="KW-0862">Zinc</keyword>
<comment type="similarity">
    <text evidence="1">Belongs to the Gfa family.</text>
</comment>
<dbReference type="EMBL" id="JAQQXQ010000007">
    <property type="protein sequence ID" value="MDC8754999.1"/>
    <property type="molecule type" value="Genomic_DNA"/>
</dbReference>
<dbReference type="PANTHER" id="PTHR33337">
    <property type="entry name" value="GFA DOMAIN-CONTAINING PROTEIN"/>
    <property type="match status" value="1"/>
</dbReference>
<sequence>MSGKPSVAPLPEPVSGHCLCGAVNITVAAMQPEVDICHCAMCQRWGGAFYAGVKGETFSISGEDAVTVYRSSPWAERAFCGTCGSNLWFRFLPTGNRSFLAGLFDLPDGFGIEQQIFVDEKPDWYDILQESPKLTGEEIIAQAKAPGFSFD</sequence>
<dbReference type="SUPFAM" id="SSF51316">
    <property type="entry name" value="Mss4-like"/>
    <property type="match status" value="1"/>
</dbReference>
<dbReference type="Pfam" id="PF04828">
    <property type="entry name" value="GFA"/>
    <property type="match status" value="1"/>
</dbReference>
<dbReference type="PROSITE" id="PS51891">
    <property type="entry name" value="CENP_V_GFA"/>
    <property type="match status" value="1"/>
</dbReference>
<keyword evidence="4" id="KW-0456">Lyase</keyword>
<evidence type="ECO:0000313" key="7">
    <source>
        <dbReference type="Proteomes" id="UP001216558"/>
    </source>
</evidence>
<dbReference type="InterPro" id="IPR006913">
    <property type="entry name" value="CENP-V/GFA"/>
</dbReference>
<evidence type="ECO:0000256" key="1">
    <source>
        <dbReference type="ARBA" id="ARBA00005495"/>
    </source>
</evidence>
<dbReference type="InterPro" id="IPR011057">
    <property type="entry name" value="Mss4-like_sf"/>
</dbReference>
<keyword evidence="2" id="KW-0479">Metal-binding</keyword>
<dbReference type="RefSeq" id="WP_273678211.1">
    <property type="nucleotide sequence ID" value="NZ_JAQQXQ010000007.1"/>
</dbReference>
<evidence type="ECO:0000313" key="6">
    <source>
        <dbReference type="EMBL" id="MDC8754999.1"/>
    </source>
</evidence>